<evidence type="ECO:0000259" key="6">
    <source>
        <dbReference type="Pfam" id="PF02782"/>
    </source>
</evidence>
<dbReference type="Pfam" id="PF02782">
    <property type="entry name" value="FGGY_C"/>
    <property type="match status" value="1"/>
</dbReference>
<evidence type="ECO:0000256" key="4">
    <source>
        <dbReference type="RuleBase" id="RU003733"/>
    </source>
</evidence>
<geneLocation type="plasmid" evidence="7 8">
    <name>unnamed1</name>
</geneLocation>
<dbReference type="EMBL" id="CP042262">
    <property type="protein sequence ID" value="QDY70512.1"/>
    <property type="molecule type" value="Genomic_DNA"/>
</dbReference>
<dbReference type="InterPro" id="IPR018484">
    <property type="entry name" value="FGGY_N"/>
</dbReference>
<organism evidence="7 8">
    <name type="scientific">Qingshengfaniella alkalisoli</name>
    <dbReference type="NCBI Taxonomy" id="2599296"/>
    <lineage>
        <taxon>Bacteria</taxon>
        <taxon>Pseudomonadati</taxon>
        <taxon>Pseudomonadota</taxon>
        <taxon>Alphaproteobacteria</taxon>
        <taxon>Rhodobacterales</taxon>
        <taxon>Paracoccaceae</taxon>
        <taxon>Qingshengfaniella</taxon>
    </lineage>
</organism>
<proteinExistence type="inferred from homology"/>
<dbReference type="InterPro" id="IPR018485">
    <property type="entry name" value="FGGY_C"/>
</dbReference>
<dbReference type="GO" id="GO:0005975">
    <property type="term" value="P:carbohydrate metabolic process"/>
    <property type="evidence" value="ECO:0007669"/>
    <property type="project" value="InterPro"/>
</dbReference>
<keyword evidence="2 4" id="KW-0808">Transferase</keyword>
<dbReference type="Proteomes" id="UP000318483">
    <property type="component" value="Plasmid unnamed1"/>
</dbReference>
<protein>
    <submittedName>
        <fullName evidence="7">Carbohydrate kinase</fullName>
    </submittedName>
</protein>
<gene>
    <name evidence="7" type="ORF">FPZ52_12455</name>
</gene>
<comment type="similarity">
    <text evidence="1 4">Belongs to the FGGY kinase family.</text>
</comment>
<evidence type="ECO:0000256" key="3">
    <source>
        <dbReference type="ARBA" id="ARBA00022777"/>
    </source>
</evidence>
<dbReference type="InterPro" id="IPR018483">
    <property type="entry name" value="Carb_kinase_FGGY_CS"/>
</dbReference>
<evidence type="ECO:0000313" key="7">
    <source>
        <dbReference type="EMBL" id="QDY70512.1"/>
    </source>
</evidence>
<dbReference type="Pfam" id="PF00370">
    <property type="entry name" value="FGGY_N"/>
    <property type="match status" value="1"/>
</dbReference>
<reference evidence="7 8" key="1">
    <citation type="submission" date="2019-07" db="EMBL/GenBank/DDBJ databases">
        <title>Litoreibacter alkalisoli sp. nov., isolated from saline-alkaline soil.</title>
        <authorList>
            <person name="Wang S."/>
            <person name="Xu L."/>
            <person name="Xing Y.-T."/>
            <person name="Sun J.-Q."/>
        </authorList>
    </citation>
    <scope>NUCLEOTIDE SEQUENCE [LARGE SCALE GENOMIC DNA]</scope>
    <source>
        <strain evidence="7 8">LN3S51</strain>
        <plasmid evidence="7 8">unnamed1</plasmid>
    </source>
</reference>
<dbReference type="PROSITE" id="PS00445">
    <property type="entry name" value="FGGY_KINASES_2"/>
    <property type="match status" value="1"/>
</dbReference>
<dbReference type="PANTHER" id="PTHR43095:SF3">
    <property type="entry name" value="L-XYLULOSE_3-KETO-L-GULONATE KINASE"/>
    <property type="match status" value="1"/>
</dbReference>
<name>A0A5B8IWH6_9RHOB</name>
<keyword evidence="3 4" id="KW-0418">Kinase</keyword>
<keyword evidence="8" id="KW-1185">Reference proteome</keyword>
<dbReference type="InterPro" id="IPR043129">
    <property type="entry name" value="ATPase_NBD"/>
</dbReference>
<dbReference type="CDD" id="cd07802">
    <property type="entry name" value="ASKHA_NBD_FGGY_EcLyxK-like"/>
    <property type="match status" value="1"/>
</dbReference>
<dbReference type="InterPro" id="IPR000577">
    <property type="entry name" value="Carb_kinase_FGGY"/>
</dbReference>
<keyword evidence="7" id="KW-0614">Plasmid</keyword>
<dbReference type="RefSeq" id="WP_146365930.1">
    <property type="nucleotide sequence ID" value="NZ_CP042262.1"/>
</dbReference>
<dbReference type="OrthoDB" id="9805576at2"/>
<dbReference type="PIRSF" id="PIRSF000538">
    <property type="entry name" value="GlpK"/>
    <property type="match status" value="1"/>
</dbReference>
<dbReference type="Gene3D" id="3.30.420.40">
    <property type="match status" value="2"/>
</dbReference>
<accession>A0A5B8IWH6</accession>
<evidence type="ECO:0000256" key="1">
    <source>
        <dbReference type="ARBA" id="ARBA00009156"/>
    </source>
</evidence>
<dbReference type="PANTHER" id="PTHR43095">
    <property type="entry name" value="SUGAR KINASE"/>
    <property type="match status" value="1"/>
</dbReference>
<feature type="domain" description="Carbohydrate kinase FGGY N-terminal" evidence="5">
    <location>
        <begin position="7"/>
        <end position="251"/>
    </location>
</feature>
<dbReference type="SUPFAM" id="SSF53067">
    <property type="entry name" value="Actin-like ATPase domain"/>
    <property type="match status" value="2"/>
</dbReference>
<feature type="domain" description="Carbohydrate kinase FGGY C-terminal" evidence="6">
    <location>
        <begin position="261"/>
        <end position="445"/>
    </location>
</feature>
<sequence>MGDKGAYLLGLDAGNTVIKAVLFDLDGMQIASSAMDGQSHTPHPGHVERDLNELWRNAAKVIRNCVETAGVDASDIVSIGCAGHGNGLYLLDRADAPLLGIQSLDTRASQLASGLDRTTGPALRSICLQNPWPSQTPTLLAWVKQNRPELYAQIGTAFMCKDFIAYQLTGRRVSDVSDMSGAGMLKLPEGRYDDDLLGLYGLDDARAMLPDLAQPTEVIGRISAKAAAQTGLTKGTPVVGGLFDVIASALGSGAAKLGQASIIAGTWSINQVITDAPVVDDRIFMTSVFGPNRFMAIESSATSAANLEWFVRELIERGHHHDNPFGQCNDTLLGVVPMLDDPLYHPYLYGSALGAEMRAGFYGIAGWHREGHLLRALFEGVTFEHLRHVASLRRAGVSFDAAILSGGGSRSPVWPQMFADILELPVTTAVCQETGALGAAIAAGIGIGCFEGFEEGSARMTNPKQHFTPDPTMAQHYRTRAELFADLTQAMMPVWTRMHELKETAQA</sequence>
<evidence type="ECO:0000256" key="2">
    <source>
        <dbReference type="ARBA" id="ARBA00022679"/>
    </source>
</evidence>
<dbReference type="GO" id="GO:0016301">
    <property type="term" value="F:kinase activity"/>
    <property type="evidence" value="ECO:0007669"/>
    <property type="project" value="UniProtKB-KW"/>
</dbReference>
<evidence type="ECO:0000259" key="5">
    <source>
        <dbReference type="Pfam" id="PF00370"/>
    </source>
</evidence>
<dbReference type="AlphaFoldDB" id="A0A5B8IWH6"/>
<evidence type="ECO:0000313" key="8">
    <source>
        <dbReference type="Proteomes" id="UP000318483"/>
    </source>
</evidence>
<dbReference type="InterPro" id="IPR050406">
    <property type="entry name" value="FGGY_Carb_Kinase"/>
</dbReference>
<dbReference type="KEGG" id="lit:FPZ52_12455"/>
<dbReference type="GO" id="GO:0016773">
    <property type="term" value="F:phosphotransferase activity, alcohol group as acceptor"/>
    <property type="evidence" value="ECO:0007669"/>
    <property type="project" value="InterPro"/>
</dbReference>